<name>A0A8B7NEQ7_HYAAZ</name>
<keyword evidence="1" id="KW-0812">Transmembrane</keyword>
<sequence length="110" mass="12700">MAPQTQQSQSPAPVWGQRSVSALLGIPLLVSVWALLLNIPVIGWFLAIFEMFVLRIWNWLHSLHLPSWMESILHFIDRIIEKFVVVISKIIHWLFADRSKSDKKSIAGKR</sequence>
<reference evidence="3" key="1">
    <citation type="submission" date="2025-08" db="UniProtKB">
        <authorList>
            <consortium name="RefSeq"/>
        </authorList>
    </citation>
    <scope>IDENTIFICATION</scope>
    <source>
        <tissue evidence="3">Whole organism</tissue>
    </source>
</reference>
<evidence type="ECO:0000313" key="3">
    <source>
        <dbReference type="RefSeq" id="XP_018012098.1"/>
    </source>
</evidence>
<dbReference type="GeneID" id="108669302"/>
<dbReference type="RefSeq" id="XP_018012098.1">
    <property type="nucleotide sequence ID" value="XM_018156609.2"/>
</dbReference>
<protein>
    <submittedName>
        <fullName evidence="3">Uncharacterized protein LOC108669302</fullName>
    </submittedName>
</protein>
<keyword evidence="1" id="KW-0472">Membrane</keyword>
<feature type="transmembrane region" description="Helical" evidence="1">
    <location>
        <begin position="42"/>
        <end position="60"/>
    </location>
</feature>
<gene>
    <name evidence="3" type="primary">LOC108669302</name>
</gene>
<organism evidence="2 3">
    <name type="scientific">Hyalella azteca</name>
    <name type="common">Amphipod</name>
    <dbReference type="NCBI Taxonomy" id="294128"/>
    <lineage>
        <taxon>Eukaryota</taxon>
        <taxon>Metazoa</taxon>
        <taxon>Ecdysozoa</taxon>
        <taxon>Arthropoda</taxon>
        <taxon>Crustacea</taxon>
        <taxon>Multicrustacea</taxon>
        <taxon>Malacostraca</taxon>
        <taxon>Eumalacostraca</taxon>
        <taxon>Peracarida</taxon>
        <taxon>Amphipoda</taxon>
        <taxon>Senticaudata</taxon>
        <taxon>Talitrida</taxon>
        <taxon>Talitroidea</taxon>
        <taxon>Hyalellidae</taxon>
        <taxon>Hyalella</taxon>
    </lineage>
</organism>
<dbReference type="OrthoDB" id="10536190at2759"/>
<proteinExistence type="predicted"/>
<evidence type="ECO:0000313" key="2">
    <source>
        <dbReference type="Proteomes" id="UP000694843"/>
    </source>
</evidence>
<feature type="transmembrane region" description="Helical" evidence="1">
    <location>
        <begin position="20"/>
        <end position="37"/>
    </location>
</feature>
<dbReference type="AlphaFoldDB" id="A0A8B7NEQ7"/>
<keyword evidence="2" id="KW-1185">Reference proteome</keyword>
<keyword evidence="1" id="KW-1133">Transmembrane helix</keyword>
<dbReference type="Proteomes" id="UP000694843">
    <property type="component" value="Unplaced"/>
</dbReference>
<accession>A0A8B7NEQ7</accession>
<feature type="transmembrane region" description="Helical" evidence="1">
    <location>
        <begin position="72"/>
        <end position="95"/>
    </location>
</feature>
<dbReference type="KEGG" id="hazt:108669302"/>
<evidence type="ECO:0000256" key="1">
    <source>
        <dbReference type="SAM" id="Phobius"/>
    </source>
</evidence>